<keyword evidence="1" id="KW-0732">Signal</keyword>
<dbReference type="AlphaFoldDB" id="A0A517Z4Q9"/>
<protein>
    <submittedName>
        <fullName evidence="2">Uncharacterized protein</fullName>
    </submittedName>
</protein>
<evidence type="ECO:0000313" key="3">
    <source>
        <dbReference type="Proteomes" id="UP000320496"/>
    </source>
</evidence>
<feature type="signal peptide" evidence="1">
    <location>
        <begin position="1"/>
        <end position="23"/>
    </location>
</feature>
<gene>
    <name evidence="2" type="ORF">Mal4_17840</name>
</gene>
<dbReference type="RefSeq" id="WP_145368320.1">
    <property type="nucleotide sequence ID" value="NZ_CP036275.1"/>
</dbReference>
<evidence type="ECO:0000256" key="1">
    <source>
        <dbReference type="SAM" id="SignalP"/>
    </source>
</evidence>
<dbReference type="KEGG" id="mri:Mal4_17840"/>
<organism evidence="2 3">
    <name type="scientific">Maioricimonas rarisocia</name>
    <dbReference type="NCBI Taxonomy" id="2528026"/>
    <lineage>
        <taxon>Bacteria</taxon>
        <taxon>Pseudomonadati</taxon>
        <taxon>Planctomycetota</taxon>
        <taxon>Planctomycetia</taxon>
        <taxon>Planctomycetales</taxon>
        <taxon>Planctomycetaceae</taxon>
        <taxon>Maioricimonas</taxon>
    </lineage>
</organism>
<sequence length="163" mass="17648" precursor="true">MKRFIQSAVPVVPFVLAASALLASVTFGQGSGNETVNGSRCLERALCGFCIAGVTDRMRERAPNGTFDPDGDFGYYCTVSQSGNDRVIKACIVHENTANDTCVAEPLDPPVVLDNCHPPKLWYCEFIPEEDFENECDVTDCECEGPADETATEAPTQTHTCSD</sequence>
<proteinExistence type="predicted"/>
<keyword evidence="3" id="KW-1185">Reference proteome</keyword>
<evidence type="ECO:0000313" key="2">
    <source>
        <dbReference type="EMBL" id="QDU37470.1"/>
    </source>
</evidence>
<name>A0A517Z4Q9_9PLAN</name>
<reference evidence="2 3" key="1">
    <citation type="submission" date="2019-02" db="EMBL/GenBank/DDBJ databases">
        <title>Deep-cultivation of Planctomycetes and their phenomic and genomic characterization uncovers novel biology.</title>
        <authorList>
            <person name="Wiegand S."/>
            <person name="Jogler M."/>
            <person name="Boedeker C."/>
            <person name="Pinto D."/>
            <person name="Vollmers J."/>
            <person name="Rivas-Marin E."/>
            <person name="Kohn T."/>
            <person name="Peeters S.H."/>
            <person name="Heuer A."/>
            <person name="Rast P."/>
            <person name="Oberbeckmann S."/>
            <person name="Bunk B."/>
            <person name="Jeske O."/>
            <person name="Meyerdierks A."/>
            <person name="Storesund J.E."/>
            <person name="Kallscheuer N."/>
            <person name="Luecker S."/>
            <person name="Lage O.M."/>
            <person name="Pohl T."/>
            <person name="Merkel B.J."/>
            <person name="Hornburger P."/>
            <person name="Mueller R.-W."/>
            <person name="Bruemmer F."/>
            <person name="Labrenz M."/>
            <person name="Spormann A.M."/>
            <person name="Op den Camp H."/>
            <person name="Overmann J."/>
            <person name="Amann R."/>
            <person name="Jetten M.S.M."/>
            <person name="Mascher T."/>
            <person name="Medema M.H."/>
            <person name="Devos D.P."/>
            <person name="Kaster A.-K."/>
            <person name="Ovreas L."/>
            <person name="Rohde M."/>
            <person name="Galperin M.Y."/>
            <person name="Jogler C."/>
        </authorList>
    </citation>
    <scope>NUCLEOTIDE SEQUENCE [LARGE SCALE GENOMIC DNA]</scope>
    <source>
        <strain evidence="2 3">Mal4</strain>
    </source>
</reference>
<dbReference type="Proteomes" id="UP000320496">
    <property type="component" value="Chromosome"/>
</dbReference>
<feature type="chain" id="PRO_5022213840" evidence="1">
    <location>
        <begin position="24"/>
        <end position="163"/>
    </location>
</feature>
<accession>A0A517Z4Q9</accession>
<dbReference type="EMBL" id="CP036275">
    <property type="protein sequence ID" value="QDU37470.1"/>
    <property type="molecule type" value="Genomic_DNA"/>
</dbReference>